<dbReference type="Proteomes" id="UP000263377">
    <property type="component" value="Unassembled WGS sequence"/>
</dbReference>
<dbReference type="Gene3D" id="1.10.10.10">
    <property type="entry name" value="Winged helix-like DNA-binding domain superfamily/Winged helix DNA-binding domain"/>
    <property type="match status" value="1"/>
</dbReference>
<dbReference type="SUPFAM" id="SSF46894">
    <property type="entry name" value="C-terminal effector domain of the bipartite response regulators"/>
    <property type="match status" value="1"/>
</dbReference>
<keyword evidence="2" id="KW-0677">Repeat</keyword>
<dbReference type="GO" id="GO:0000160">
    <property type="term" value="P:phosphorelay signal transduction system"/>
    <property type="evidence" value="ECO:0007669"/>
    <property type="project" value="UniProtKB-KW"/>
</dbReference>
<dbReference type="InterPro" id="IPR051677">
    <property type="entry name" value="AfsR-DnrI-RedD_regulator"/>
</dbReference>
<gene>
    <name evidence="10" type="ORF">DR950_10470</name>
</gene>
<feature type="region of interest" description="Disordered" evidence="8">
    <location>
        <begin position="251"/>
        <end position="270"/>
    </location>
</feature>
<dbReference type="InterPro" id="IPR027417">
    <property type="entry name" value="P-loop_NTPase"/>
</dbReference>
<dbReference type="Gene3D" id="1.10.8.430">
    <property type="entry name" value="Helical domain of apoptotic protease-activating factors"/>
    <property type="match status" value="1"/>
</dbReference>
<evidence type="ECO:0000256" key="3">
    <source>
        <dbReference type="ARBA" id="ARBA00023012"/>
    </source>
</evidence>
<dbReference type="GO" id="GO:0043531">
    <property type="term" value="F:ADP binding"/>
    <property type="evidence" value="ECO:0007669"/>
    <property type="project" value="InterPro"/>
</dbReference>
<dbReference type="Pfam" id="PF03704">
    <property type="entry name" value="BTAD"/>
    <property type="match status" value="1"/>
</dbReference>
<keyword evidence="4" id="KW-0805">Transcription regulation</keyword>
<evidence type="ECO:0000256" key="6">
    <source>
        <dbReference type="ARBA" id="ARBA00023163"/>
    </source>
</evidence>
<dbReference type="EMBL" id="QVIG01000001">
    <property type="protein sequence ID" value="RGD58156.1"/>
    <property type="molecule type" value="Genomic_DNA"/>
</dbReference>
<dbReference type="InterPro" id="IPR011990">
    <property type="entry name" value="TPR-like_helical_dom_sf"/>
</dbReference>
<dbReference type="SUPFAM" id="SSF48452">
    <property type="entry name" value="TPR-like"/>
    <property type="match status" value="1"/>
</dbReference>
<evidence type="ECO:0000259" key="9">
    <source>
        <dbReference type="PROSITE" id="PS51755"/>
    </source>
</evidence>
<keyword evidence="5 7" id="KW-0238">DNA-binding</keyword>
<protein>
    <recommendedName>
        <fullName evidence="9">OmpR/PhoB-type domain-containing protein</fullName>
    </recommendedName>
</protein>
<dbReference type="InterPro" id="IPR036388">
    <property type="entry name" value="WH-like_DNA-bd_sf"/>
</dbReference>
<dbReference type="GO" id="GO:0006355">
    <property type="term" value="P:regulation of DNA-templated transcription"/>
    <property type="evidence" value="ECO:0007669"/>
    <property type="project" value="InterPro"/>
</dbReference>
<evidence type="ECO:0000256" key="2">
    <source>
        <dbReference type="ARBA" id="ARBA00022737"/>
    </source>
</evidence>
<dbReference type="PRINTS" id="PR00364">
    <property type="entry name" value="DISEASERSIST"/>
</dbReference>
<dbReference type="InterPro" id="IPR001867">
    <property type="entry name" value="OmpR/PhoB-type_DNA-bd"/>
</dbReference>
<dbReference type="Gene3D" id="1.25.40.10">
    <property type="entry name" value="Tetratricopeptide repeat domain"/>
    <property type="match status" value="1"/>
</dbReference>
<dbReference type="PANTHER" id="PTHR35807:SF1">
    <property type="entry name" value="TRANSCRIPTIONAL REGULATOR REDD"/>
    <property type="match status" value="1"/>
</dbReference>
<dbReference type="Gene3D" id="3.40.50.300">
    <property type="entry name" value="P-loop containing nucleotide triphosphate hydrolases"/>
    <property type="match status" value="1"/>
</dbReference>
<dbReference type="InterPro" id="IPR042197">
    <property type="entry name" value="Apaf_helical"/>
</dbReference>
<organism evidence="10 11">
    <name type="scientific">Kitasatospora xanthocidica</name>
    <dbReference type="NCBI Taxonomy" id="83382"/>
    <lineage>
        <taxon>Bacteria</taxon>
        <taxon>Bacillati</taxon>
        <taxon>Actinomycetota</taxon>
        <taxon>Actinomycetes</taxon>
        <taxon>Kitasatosporales</taxon>
        <taxon>Streptomycetaceae</taxon>
        <taxon>Kitasatospora</taxon>
    </lineage>
</organism>
<dbReference type="SUPFAM" id="SSF52540">
    <property type="entry name" value="P-loop containing nucleoside triphosphate hydrolases"/>
    <property type="match status" value="1"/>
</dbReference>
<evidence type="ECO:0000313" key="10">
    <source>
        <dbReference type="EMBL" id="RGD58156.1"/>
    </source>
</evidence>
<dbReference type="InterPro" id="IPR002182">
    <property type="entry name" value="NB-ARC"/>
</dbReference>
<dbReference type="PROSITE" id="PS51755">
    <property type="entry name" value="OMPR_PHOB"/>
    <property type="match status" value="1"/>
</dbReference>
<dbReference type="InterPro" id="IPR005158">
    <property type="entry name" value="BTAD"/>
</dbReference>
<accession>A0A372ZQM1</accession>
<dbReference type="InterPro" id="IPR016032">
    <property type="entry name" value="Sig_transdc_resp-reg_C-effctor"/>
</dbReference>
<dbReference type="CDD" id="cd15831">
    <property type="entry name" value="BTAD"/>
    <property type="match status" value="1"/>
</dbReference>
<keyword evidence="11" id="KW-1185">Reference proteome</keyword>
<reference evidence="10 11" key="1">
    <citation type="submission" date="2018-08" db="EMBL/GenBank/DDBJ databases">
        <title>Diversity &amp; Physiological Properties of Lignin-Decomposing Actinobacteria from Soil.</title>
        <authorList>
            <person name="Roh S.G."/>
            <person name="Kim S.B."/>
        </authorList>
    </citation>
    <scope>NUCLEOTIDE SEQUENCE [LARGE SCALE GENOMIC DNA]</scope>
    <source>
        <strain evidence="10 11">MMS17-GH009</strain>
    </source>
</reference>
<evidence type="ECO:0000313" key="11">
    <source>
        <dbReference type="Proteomes" id="UP000263377"/>
    </source>
</evidence>
<sequence>MEFRILGSLEVWTGDGRRIPSEGSRQERLLAALLLNADSSVPVARLVDTVWDERPPATATRQVRNLAGVLRRRFAEADPDAPPVLLTDGRGYRITLTGHRLDARDFTDRLAVARAEAAAGRAPEAVDGLRSALALWRGPALDGLAVDADAPGAVALDEQRLTAWEECLDLELALGRHRTAVPELTALVADHPLRERFTGQLMRALHGSGRTPEGLAAYRRFAERLADELGLDPGPELRALHLELLATEPVPAAPPRAEEPPAPAPPAQAQVQAPPAQLPPALATFVGRDTELRALDALLTDPADQEAGPAAAACAVCAVSGPAGVGKTTLAVDWAHRVRDRFPDGQLYADLHGYSVDAPLAPRTVLARFLRALGVPGDRIPAAADEAAALYRSRLADRRLLVILDNARDAEQVRPLLPGAPGCRTVVTSRTRLDGLTVRNGARPLVLDVLPAHQALELLARMVGEHRTRAEPRAAAELADACGRLPLALAVTASRLAASPDRSLTDHAAELLDTEHRLSALQIEGDDTSAVRAAFDLSYRSLPGEARDLLRLLALVPAVGIGADAAAALAGAPPAAVRPVLDRLAAAHLLTPEDRDHYRLNDLLRLYAAERCSVETSAAERRAALVRLGSWYLHRGHSPAFLPTHPAADHPARLYGLHLDEWVEVDRLAAAAAAAADPPPGG</sequence>
<dbReference type="Pfam" id="PF00931">
    <property type="entry name" value="NB-ARC"/>
    <property type="match status" value="1"/>
</dbReference>
<dbReference type="Pfam" id="PF00486">
    <property type="entry name" value="Trans_reg_C"/>
    <property type="match status" value="1"/>
</dbReference>
<evidence type="ECO:0000256" key="4">
    <source>
        <dbReference type="ARBA" id="ARBA00023015"/>
    </source>
</evidence>
<dbReference type="SMART" id="SM01043">
    <property type="entry name" value="BTAD"/>
    <property type="match status" value="1"/>
</dbReference>
<dbReference type="AlphaFoldDB" id="A0A372ZQM1"/>
<feature type="DNA-binding region" description="OmpR/PhoB-type" evidence="7">
    <location>
        <begin position="1"/>
        <end position="96"/>
    </location>
</feature>
<evidence type="ECO:0000256" key="1">
    <source>
        <dbReference type="ARBA" id="ARBA00005820"/>
    </source>
</evidence>
<keyword evidence="3" id="KW-0902">Two-component regulatory system</keyword>
<comment type="caution">
    <text evidence="10">The sequence shown here is derived from an EMBL/GenBank/DDBJ whole genome shotgun (WGS) entry which is preliminary data.</text>
</comment>
<keyword evidence="6" id="KW-0804">Transcription</keyword>
<proteinExistence type="inferred from homology"/>
<dbReference type="SMART" id="SM00862">
    <property type="entry name" value="Trans_reg_C"/>
    <property type="match status" value="1"/>
</dbReference>
<evidence type="ECO:0000256" key="7">
    <source>
        <dbReference type="PROSITE-ProRule" id="PRU01091"/>
    </source>
</evidence>
<feature type="domain" description="OmpR/PhoB-type" evidence="9">
    <location>
        <begin position="1"/>
        <end position="96"/>
    </location>
</feature>
<dbReference type="GO" id="GO:0003677">
    <property type="term" value="F:DNA binding"/>
    <property type="evidence" value="ECO:0007669"/>
    <property type="project" value="UniProtKB-UniRule"/>
</dbReference>
<name>A0A372ZQM1_9ACTN</name>
<evidence type="ECO:0000256" key="8">
    <source>
        <dbReference type="SAM" id="MobiDB-lite"/>
    </source>
</evidence>
<comment type="similarity">
    <text evidence="1">Belongs to the AfsR/DnrI/RedD regulatory family.</text>
</comment>
<dbReference type="RefSeq" id="WP_117486808.1">
    <property type="nucleotide sequence ID" value="NZ_QVIG01000001.1"/>
</dbReference>
<dbReference type="PANTHER" id="PTHR35807">
    <property type="entry name" value="TRANSCRIPTIONAL REGULATOR REDD-RELATED"/>
    <property type="match status" value="1"/>
</dbReference>
<evidence type="ECO:0000256" key="5">
    <source>
        <dbReference type="ARBA" id="ARBA00023125"/>
    </source>
</evidence>